<keyword evidence="3" id="KW-0808">Transferase</keyword>
<dbReference type="AlphaFoldDB" id="A0A0G1QHP2"/>
<evidence type="ECO:0000256" key="8">
    <source>
        <dbReference type="ARBA" id="ARBA00022842"/>
    </source>
</evidence>
<reference evidence="11 12" key="1">
    <citation type="journal article" date="2015" name="Nature">
        <title>rRNA introns, odd ribosomes, and small enigmatic genomes across a large radiation of phyla.</title>
        <authorList>
            <person name="Brown C.T."/>
            <person name="Hug L.A."/>
            <person name="Thomas B.C."/>
            <person name="Sharon I."/>
            <person name="Castelle C.J."/>
            <person name="Singh A."/>
            <person name="Wilkins M.J."/>
            <person name="Williams K.H."/>
            <person name="Banfield J.F."/>
        </authorList>
    </citation>
    <scope>NUCLEOTIDE SEQUENCE [LARGE SCALE GENOMIC DNA]</scope>
</reference>
<evidence type="ECO:0000256" key="2">
    <source>
        <dbReference type="ARBA" id="ARBA00022649"/>
    </source>
</evidence>
<keyword evidence="2" id="KW-1277">Toxin-antitoxin system</keyword>
<evidence type="ECO:0000256" key="3">
    <source>
        <dbReference type="ARBA" id="ARBA00022679"/>
    </source>
</evidence>
<evidence type="ECO:0000256" key="6">
    <source>
        <dbReference type="ARBA" id="ARBA00022741"/>
    </source>
</evidence>
<evidence type="ECO:0000256" key="7">
    <source>
        <dbReference type="ARBA" id="ARBA00022840"/>
    </source>
</evidence>
<dbReference type="Gene3D" id="3.30.460.10">
    <property type="entry name" value="Beta Polymerase, domain 2"/>
    <property type="match status" value="1"/>
</dbReference>
<accession>A0A0G1QHP2</accession>
<dbReference type="InterPro" id="IPR002934">
    <property type="entry name" value="Polymerase_NTP_transf_dom"/>
</dbReference>
<evidence type="ECO:0000256" key="4">
    <source>
        <dbReference type="ARBA" id="ARBA00022695"/>
    </source>
</evidence>
<name>A0A0G1QHP2_9BACT</name>
<proteinExistence type="inferred from homology"/>
<dbReference type="PANTHER" id="PTHR33571">
    <property type="entry name" value="SSL8005 PROTEIN"/>
    <property type="match status" value="1"/>
</dbReference>
<dbReference type="InterPro" id="IPR052038">
    <property type="entry name" value="Type-VII_TA_antitoxin"/>
</dbReference>
<evidence type="ECO:0000259" key="10">
    <source>
        <dbReference type="Pfam" id="PF01909"/>
    </source>
</evidence>
<dbReference type="PANTHER" id="PTHR33571:SF14">
    <property type="entry name" value="PROTEIN ADENYLYLTRANSFERASE MJ0435-RELATED"/>
    <property type="match status" value="1"/>
</dbReference>
<comment type="cofactor">
    <cofactor evidence="1">
        <name>Mg(2+)</name>
        <dbReference type="ChEBI" id="CHEBI:18420"/>
    </cofactor>
</comment>
<dbReference type="GO" id="GO:0016779">
    <property type="term" value="F:nucleotidyltransferase activity"/>
    <property type="evidence" value="ECO:0007669"/>
    <property type="project" value="UniProtKB-KW"/>
</dbReference>
<organism evidence="11 12">
    <name type="scientific">Berkelbacteria bacterium GW2011_GWA2_46_7</name>
    <dbReference type="NCBI Taxonomy" id="1618335"/>
    <lineage>
        <taxon>Bacteria</taxon>
        <taxon>Candidatus Berkelbacteria</taxon>
    </lineage>
</organism>
<feature type="domain" description="Polymerase nucleotidyl transferase" evidence="10">
    <location>
        <begin position="12"/>
        <end position="95"/>
    </location>
</feature>
<dbReference type="SUPFAM" id="SSF81301">
    <property type="entry name" value="Nucleotidyltransferase"/>
    <property type="match status" value="1"/>
</dbReference>
<dbReference type="CDD" id="cd05403">
    <property type="entry name" value="NT_KNTase_like"/>
    <property type="match status" value="1"/>
</dbReference>
<evidence type="ECO:0000256" key="9">
    <source>
        <dbReference type="ARBA" id="ARBA00038276"/>
    </source>
</evidence>
<comment type="caution">
    <text evidence="11">The sequence shown here is derived from an EMBL/GenBank/DDBJ whole genome shotgun (WGS) entry which is preliminary data.</text>
</comment>
<gene>
    <name evidence="11" type="ORF">UX60_C0007G0001</name>
</gene>
<evidence type="ECO:0000256" key="5">
    <source>
        <dbReference type="ARBA" id="ARBA00022723"/>
    </source>
</evidence>
<evidence type="ECO:0000313" key="12">
    <source>
        <dbReference type="Proteomes" id="UP000034487"/>
    </source>
</evidence>
<comment type="similarity">
    <text evidence="9">Belongs to the MntA antitoxin family.</text>
</comment>
<dbReference type="Pfam" id="PF01909">
    <property type="entry name" value="NTP_transf_2"/>
    <property type="match status" value="1"/>
</dbReference>
<evidence type="ECO:0000313" key="11">
    <source>
        <dbReference type="EMBL" id="KKU44377.1"/>
    </source>
</evidence>
<keyword evidence="4" id="KW-0548">Nucleotidyltransferase</keyword>
<sequence length="101" mass="11330">MSITQIQKGVAEAIREDPYGASIRSVSLFGSFLSGKNKSDSDVDLLFETRRIMSLFQIGGIHYRLEQKLGRKVDFIPKNSLDKYIKKGVLSEAKIIYTSAD</sequence>
<keyword evidence="8" id="KW-0460">Magnesium</keyword>
<keyword evidence="5" id="KW-0479">Metal-binding</keyword>
<evidence type="ECO:0000256" key="1">
    <source>
        <dbReference type="ARBA" id="ARBA00001946"/>
    </source>
</evidence>
<protein>
    <submittedName>
        <fullName evidence="11">Polymerase beta domain protein region protein</fullName>
    </submittedName>
</protein>
<dbReference type="EMBL" id="LCMV01000007">
    <property type="protein sequence ID" value="KKU44377.1"/>
    <property type="molecule type" value="Genomic_DNA"/>
</dbReference>
<dbReference type="Proteomes" id="UP000034487">
    <property type="component" value="Unassembled WGS sequence"/>
</dbReference>
<dbReference type="InterPro" id="IPR043519">
    <property type="entry name" value="NT_sf"/>
</dbReference>
<dbReference type="GO" id="GO:0046872">
    <property type="term" value="F:metal ion binding"/>
    <property type="evidence" value="ECO:0007669"/>
    <property type="project" value="UniProtKB-KW"/>
</dbReference>
<keyword evidence="6" id="KW-0547">Nucleotide-binding</keyword>
<keyword evidence="7" id="KW-0067">ATP-binding</keyword>
<dbReference type="GO" id="GO:0005524">
    <property type="term" value="F:ATP binding"/>
    <property type="evidence" value="ECO:0007669"/>
    <property type="project" value="UniProtKB-KW"/>
</dbReference>